<comment type="caution">
    <text evidence="1">The sequence shown here is derived from an EMBL/GenBank/DDBJ whole genome shotgun (WGS) entry which is preliminary data.</text>
</comment>
<sequence length="106" mass="12170">MPRGVGGPLNAVRALVNFLGHVVTRKGITVDPAKVQAVTRWTPPKTLTEVRSFFGLAGYYQQFIKDCAKIAGPLTQLTRKDVEFKWLEKCEKSFQELKHHWYRHQC</sequence>
<evidence type="ECO:0000313" key="1">
    <source>
        <dbReference type="EMBL" id="KAI5654941.1"/>
    </source>
</evidence>
<name>A0ACC0A2F9_CATRO</name>
<accession>A0ACC0A2F9</accession>
<reference evidence="2" key="1">
    <citation type="journal article" date="2023" name="Nat. Plants">
        <title>Single-cell RNA sequencing provides a high-resolution roadmap for understanding the multicellular compartmentation of specialized metabolism.</title>
        <authorList>
            <person name="Sun S."/>
            <person name="Shen X."/>
            <person name="Li Y."/>
            <person name="Li Y."/>
            <person name="Wang S."/>
            <person name="Li R."/>
            <person name="Zhang H."/>
            <person name="Shen G."/>
            <person name="Guo B."/>
            <person name="Wei J."/>
            <person name="Xu J."/>
            <person name="St-Pierre B."/>
            <person name="Chen S."/>
            <person name="Sun C."/>
        </authorList>
    </citation>
    <scope>NUCLEOTIDE SEQUENCE [LARGE SCALE GENOMIC DNA]</scope>
</reference>
<keyword evidence="2" id="KW-1185">Reference proteome</keyword>
<protein>
    <submittedName>
        <fullName evidence="1">Uncharacterized protein</fullName>
    </submittedName>
</protein>
<evidence type="ECO:0000313" key="2">
    <source>
        <dbReference type="Proteomes" id="UP001060085"/>
    </source>
</evidence>
<gene>
    <name evidence="1" type="ORF">M9H77_32128</name>
</gene>
<organism evidence="1 2">
    <name type="scientific">Catharanthus roseus</name>
    <name type="common">Madagascar periwinkle</name>
    <name type="synonym">Vinca rosea</name>
    <dbReference type="NCBI Taxonomy" id="4058"/>
    <lineage>
        <taxon>Eukaryota</taxon>
        <taxon>Viridiplantae</taxon>
        <taxon>Streptophyta</taxon>
        <taxon>Embryophyta</taxon>
        <taxon>Tracheophyta</taxon>
        <taxon>Spermatophyta</taxon>
        <taxon>Magnoliopsida</taxon>
        <taxon>eudicotyledons</taxon>
        <taxon>Gunneridae</taxon>
        <taxon>Pentapetalae</taxon>
        <taxon>asterids</taxon>
        <taxon>lamiids</taxon>
        <taxon>Gentianales</taxon>
        <taxon>Apocynaceae</taxon>
        <taxon>Rauvolfioideae</taxon>
        <taxon>Vinceae</taxon>
        <taxon>Catharanthinae</taxon>
        <taxon>Catharanthus</taxon>
    </lineage>
</organism>
<dbReference type="Proteomes" id="UP001060085">
    <property type="component" value="Linkage Group LG07"/>
</dbReference>
<proteinExistence type="predicted"/>
<dbReference type="EMBL" id="CM044707">
    <property type="protein sequence ID" value="KAI5654941.1"/>
    <property type="molecule type" value="Genomic_DNA"/>
</dbReference>